<keyword evidence="1" id="KW-1133">Transmembrane helix</keyword>
<keyword evidence="1" id="KW-0812">Transmembrane</keyword>
<dbReference type="Pfam" id="PF20398">
    <property type="entry name" value="DUF6691"/>
    <property type="match status" value="1"/>
</dbReference>
<accession>A0ABT5FDB0</accession>
<feature type="transmembrane region" description="Helical" evidence="1">
    <location>
        <begin position="89"/>
        <end position="107"/>
    </location>
</feature>
<name>A0ABT5FDB0_9GAMM</name>
<dbReference type="Proteomes" id="UP001528411">
    <property type="component" value="Unassembled WGS sequence"/>
</dbReference>
<dbReference type="EMBL" id="JAQOMS010000002">
    <property type="protein sequence ID" value="MDC2889515.1"/>
    <property type="molecule type" value="Genomic_DNA"/>
</dbReference>
<comment type="caution">
    <text evidence="2">The sequence shown here is derived from an EMBL/GenBank/DDBJ whole genome shotgun (WGS) entry which is preliminary data.</text>
</comment>
<feature type="transmembrane region" description="Helical" evidence="1">
    <location>
        <begin position="9"/>
        <end position="27"/>
    </location>
</feature>
<evidence type="ECO:0000313" key="2">
    <source>
        <dbReference type="EMBL" id="MDC2889515.1"/>
    </source>
</evidence>
<sequence length="141" mass="15414">MNNKWLSKINLFAIIAGSLFGAGLAISGMTNTVKVQSFLDLFGEWDITLGFVMAGALIVSFVAFRFVLKNDKPIFHDKFEIPTSKDIDSKLLTGAAMFGAGWAIVGYCPGPAIASLIYGYWQTFVFVVAMLVGSWIARKFT</sequence>
<dbReference type="RefSeq" id="WP_215963292.1">
    <property type="nucleotide sequence ID" value="NZ_JAQOMS010000002.1"/>
</dbReference>
<feature type="transmembrane region" description="Helical" evidence="1">
    <location>
        <begin position="47"/>
        <end position="68"/>
    </location>
</feature>
<proteinExistence type="predicted"/>
<evidence type="ECO:0000256" key="1">
    <source>
        <dbReference type="SAM" id="Phobius"/>
    </source>
</evidence>
<protein>
    <submittedName>
        <fullName evidence="2">YeeE/YedE family protein</fullName>
    </submittedName>
</protein>
<organism evidence="2 3">
    <name type="scientific">Psychrosphaera algicola</name>
    <dbReference type="NCBI Taxonomy" id="3023714"/>
    <lineage>
        <taxon>Bacteria</taxon>
        <taxon>Pseudomonadati</taxon>
        <taxon>Pseudomonadota</taxon>
        <taxon>Gammaproteobacteria</taxon>
        <taxon>Alteromonadales</taxon>
        <taxon>Pseudoalteromonadaceae</taxon>
        <taxon>Psychrosphaera</taxon>
    </lineage>
</organism>
<keyword evidence="1" id="KW-0472">Membrane</keyword>
<evidence type="ECO:0000313" key="3">
    <source>
        <dbReference type="Proteomes" id="UP001528411"/>
    </source>
</evidence>
<reference evidence="2 3" key="1">
    <citation type="submission" date="2023-01" db="EMBL/GenBank/DDBJ databases">
        <title>Psychrosphaera sp. nov., isolated from marine algae.</title>
        <authorList>
            <person name="Bayburt H."/>
            <person name="Choi B.J."/>
            <person name="Kim J.M."/>
            <person name="Choi D.G."/>
            <person name="Jeon C.O."/>
        </authorList>
    </citation>
    <scope>NUCLEOTIDE SEQUENCE [LARGE SCALE GENOMIC DNA]</scope>
    <source>
        <strain evidence="2 3">G1-22</strain>
    </source>
</reference>
<gene>
    <name evidence="2" type="ORF">PN838_12950</name>
</gene>
<keyword evidence="3" id="KW-1185">Reference proteome</keyword>
<feature type="transmembrane region" description="Helical" evidence="1">
    <location>
        <begin position="119"/>
        <end position="137"/>
    </location>
</feature>
<dbReference type="InterPro" id="IPR046513">
    <property type="entry name" value="DUF6691"/>
</dbReference>